<reference evidence="10 11" key="1">
    <citation type="submission" date="2018-06" db="EMBL/GenBank/DDBJ databases">
        <authorList>
            <consortium name="Pathogen Informatics"/>
            <person name="Doyle S."/>
        </authorList>
    </citation>
    <scope>NUCLEOTIDE SEQUENCE [LARGE SCALE GENOMIC DNA]</scope>
    <source>
        <strain evidence="10 11">NCTC11087</strain>
    </source>
</reference>
<dbReference type="Gene3D" id="1.10.3720.10">
    <property type="entry name" value="MetI-like"/>
    <property type="match status" value="1"/>
</dbReference>
<evidence type="ECO:0000256" key="8">
    <source>
        <dbReference type="RuleBase" id="RU363032"/>
    </source>
</evidence>
<accession>A0A380LLR4</accession>
<evidence type="ECO:0000256" key="5">
    <source>
        <dbReference type="ARBA" id="ARBA00022692"/>
    </source>
</evidence>
<evidence type="ECO:0000256" key="7">
    <source>
        <dbReference type="ARBA" id="ARBA00023136"/>
    </source>
</evidence>
<evidence type="ECO:0000256" key="1">
    <source>
        <dbReference type="ARBA" id="ARBA00004429"/>
    </source>
</evidence>
<feature type="transmembrane region" description="Helical" evidence="8">
    <location>
        <begin position="66"/>
        <end position="91"/>
    </location>
</feature>
<keyword evidence="4" id="KW-0997">Cell inner membrane</keyword>
<dbReference type="InterPro" id="IPR035906">
    <property type="entry name" value="MetI-like_sf"/>
</dbReference>
<dbReference type="Proteomes" id="UP000255523">
    <property type="component" value="Unassembled WGS sequence"/>
</dbReference>
<proteinExistence type="inferred from homology"/>
<dbReference type="OrthoDB" id="9782004at2"/>
<dbReference type="PROSITE" id="PS50928">
    <property type="entry name" value="ABC_TM1"/>
    <property type="match status" value="1"/>
</dbReference>
<comment type="subcellular location">
    <subcellularLocation>
        <location evidence="1">Cell inner membrane</location>
        <topology evidence="1">Multi-pass membrane protein</topology>
    </subcellularLocation>
    <subcellularLocation>
        <location evidence="8">Cell membrane</location>
        <topology evidence="8">Multi-pass membrane protein</topology>
    </subcellularLocation>
</comment>
<feature type="transmembrane region" description="Helical" evidence="8">
    <location>
        <begin position="195"/>
        <end position="216"/>
    </location>
</feature>
<keyword evidence="3" id="KW-1003">Cell membrane</keyword>
<keyword evidence="7 8" id="KW-0472">Membrane</keyword>
<dbReference type="CDD" id="cd06261">
    <property type="entry name" value="TM_PBP2"/>
    <property type="match status" value="1"/>
</dbReference>
<dbReference type="PANTHER" id="PTHR43357:SF4">
    <property type="entry name" value="INNER MEMBRANE ABC TRANSPORTER PERMEASE PROTEIN YDCV"/>
    <property type="match status" value="1"/>
</dbReference>
<evidence type="ECO:0000256" key="4">
    <source>
        <dbReference type="ARBA" id="ARBA00022519"/>
    </source>
</evidence>
<dbReference type="EMBL" id="UHFX01000003">
    <property type="protein sequence ID" value="SUO04177.1"/>
    <property type="molecule type" value="Genomic_DNA"/>
</dbReference>
<keyword evidence="5 8" id="KW-0812">Transmembrane</keyword>
<dbReference type="RefSeq" id="WP_022790565.1">
    <property type="nucleotide sequence ID" value="NZ_CAUWMU010000083.1"/>
</dbReference>
<dbReference type="GO" id="GO:0005886">
    <property type="term" value="C:plasma membrane"/>
    <property type="evidence" value="ECO:0007669"/>
    <property type="project" value="UniProtKB-SubCell"/>
</dbReference>
<name>A0A380LLR4_9FIRM</name>
<protein>
    <submittedName>
        <fullName evidence="10">Binding-protein-dependent transport system inner membrane protein</fullName>
    </submittedName>
</protein>
<evidence type="ECO:0000256" key="2">
    <source>
        <dbReference type="ARBA" id="ARBA00022448"/>
    </source>
</evidence>
<evidence type="ECO:0000313" key="10">
    <source>
        <dbReference type="EMBL" id="SUO04177.1"/>
    </source>
</evidence>
<dbReference type="GO" id="GO:0055085">
    <property type="term" value="P:transmembrane transport"/>
    <property type="evidence" value="ECO:0007669"/>
    <property type="project" value="InterPro"/>
</dbReference>
<comment type="similarity">
    <text evidence="8">Belongs to the binding-protein-dependent transport system permease family.</text>
</comment>
<dbReference type="SUPFAM" id="SSF161098">
    <property type="entry name" value="MetI-like"/>
    <property type="match status" value="1"/>
</dbReference>
<dbReference type="Pfam" id="PF00528">
    <property type="entry name" value="BPD_transp_1"/>
    <property type="match status" value="1"/>
</dbReference>
<evidence type="ECO:0000256" key="6">
    <source>
        <dbReference type="ARBA" id="ARBA00022989"/>
    </source>
</evidence>
<evidence type="ECO:0000256" key="3">
    <source>
        <dbReference type="ARBA" id="ARBA00022475"/>
    </source>
</evidence>
<organism evidence="10 11">
    <name type="scientific">Faecalicoccus pleomorphus</name>
    <dbReference type="NCBI Taxonomy" id="1323"/>
    <lineage>
        <taxon>Bacteria</taxon>
        <taxon>Bacillati</taxon>
        <taxon>Bacillota</taxon>
        <taxon>Erysipelotrichia</taxon>
        <taxon>Erysipelotrichales</taxon>
        <taxon>Erysipelotrichaceae</taxon>
        <taxon>Faecalicoccus</taxon>
    </lineage>
</organism>
<feature type="transmembrane region" description="Helical" evidence="8">
    <location>
        <begin position="132"/>
        <end position="151"/>
    </location>
</feature>
<dbReference type="AlphaFoldDB" id="A0A380LLR4"/>
<feature type="transmembrane region" description="Helical" evidence="8">
    <location>
        <begin position="236"/>
        <end position="255"/>
    </location>
</feature>
<evidence type="ECO:0000313" key="11">
    <source>
        <dbReference type="Proteomes" id="UP000255523"/>
    </source>
</evidence>
<dbReference type="PANTHER" id="PTHR43357">
    <property type="entry name" value="INNER MEMBRANE ABC TRANSPORTER PERMEASE PROTEIN YDCV"/>
    <property type="match status" value="1"/>
</dbReference>
<keyword evidence="11" id="KW-1185">Reference proteome</keyword>
<feature type="transmembrane region" description="Helical" evidence="8">
    <location>
        <begin position="97"/>
        <end position="120"/>
    </location>
</feature>
<keyword evidence="2 8" id="KW-0813">Transport</keyword>
<dbReference type="InterPro" id="IPR000515">
    <property type="entry name" value="MetI-like"/>
</dbReference>
<evidence type="ECO:0000259" key="9">
    <source>
        <dbReference type="PROSITE" id="PS50928"/>
    </source>
</evidence>
<sequence>MKIKTHLWDGLILFLVAAFLILPLALTFFYSVFTEWMDILPTGFTLSFYAGIFSDGAFINSLLRSIVISIVPVVICTIAILLVLYVITLYVPKLEKYIEILCNIPYAIQGVILAAGIISLYSGKPGFLSNRIFLLVGAYCIIILPYVFRGLKNMIGALNVRCVIEAAQVLGCSKLHAFFTIVIPQMKRGIISTMMLAFTMIFADFVVVNMIAGSAFRTAGIYLYQTMSKSGQTSSAIIVILFITTLLISTLTLMIQNKAIKSTKGRKA</sequence>
<gene>
    <name evidence="10" type="ORF">NCTC11087_01078</name>
</gene>
<keyword evidence="6 8" id="KW-1133">Transmembrane helix</keyword>
<feature type="domain" description="ABC transmembrane type-1" evidence="9">
    <location>
        <begin position="62"/>
        <end position="252"/>
    </location>
</feature>
<feature type="transmembrane region" description="Helical" evidence="8">
    <location>
        <begin position="12"/>
        <end position="33"/>
    </location>
</feature>
<dbReference type="GeneID" id="77462045"/>